<comment type="caution">
    <text evidence="2">The sequence shown here is derived from an EMBL/GenBank/DDBJ whole genome shotgun (WGS) entry which is preliminary data.</text>
</comment>
<name>A0AAV5QN31_9ASCO</name>
<evidence type="ECO:0000313" key="2">
    <source>
        <dbReference type="EMBL" id="GMM35849.1"/>
    </source>
</evidence>
<dbReference type="RefSeq" id="XP_064852845.1">
    <property type="nucleotide sequence ID" value="XM_064996773.1"/>
</dbReference>
<dbReference type="Proteomes" id="UP001360560">
    <property type="component" value="Unassembled WGS sequence"/>
</dbReference>
<organism evidence="2 3">
    <name type="scientific">Saccharomycopsis crataegensis</name>
    <dbReference type="NCBI Taxonomy" id="43959"/>
    <lineage>
        <taxon>Eukaryota</taxon>
        <taxon>Fungi</taxon>
        <taxon>Dikarya</taxon>
        <taxon>Ascomycota</taxon>
        <taxon>Saccharomycotina</taxon>
        <taxon>Saccharomycetes</taxon>
        <taxon>Saccharomycopsidaceae</taxon>
        <taxon>Saccharomycopsis</taxon>
    </lineage>
</organism>
<dbReference type="GeneID" id="90073824"/>
<accession>A0AAV5QN31</accession>
<keyword evidence="3" id="KW-1185">Reference proteome</keyword>
<dbReference type="EMBL" id="BTFZ01000011">
    <property type="protein sequence ID" value="GMM35849.1"/>
    <property type="molecule type" value="Genomic_DNA"/>
</dbReference>
<feature type="compositionally biased region" description="Polar residues" evidence="1">
    <location>
        <begin position="205"/>
        <end position="214"/>
    </location>
</feature>
<evidence type="ECO:0000256" key="1">
    <source>
        <dbReference type="SAM" id="MobiDB-lite"/>
    </source>
</evidence>
<protein>
    <submittedName>
        <fullName evidence="2">Uncharacterized protein</fullName>
    </submittedName>
</protein>
<proteinExistence type="predicted"/>
<feature type="region of interest" description="Disordered" evidence="1">
    <location>
        <begin position="277"/>
        <end position="304"/>
    </location>
</feature>
<feature type="compositionally biased region" description="Low complexity" evidence="1">
    <location>
        <begin position="174"/>
        <end position="204"/>
    </location>
</feature>
<feature type="compositionally biased region" description="Polar residues" evidence="1">
    <location>
        <begin position="277"/>
        <end position="298"/>
    </location>
</feature>
<dbReference type="AlphaFoldDB" id="A0AAV5QN31"/>
<sequence>MKDITENLNLIKGEKSQFIMEELKAEVLKQLCSINDEVMNSAQLITRLFVEPQQKKEDITHTEIDQLTQTAQSAENERKLKQSSKLQEAVKLLCDTIESCGDECDKNSQDIIENSFMKLMKVIMENNDIFYQRSLEKIIAMVKENWTARAQIRSRIQYFKKYLEDLSRTSPAGQLSTTGTTATTSQPQTTPQPQSSSDKPSKQTFQAQSHNVAPSQPPSHGSYGYVVPANQQQPACQQPTHQQPIYQQSVYQQPQYYTGIYTAPPVLSNYLHHPQQQHLGVDSNKSSQPETLDNQNLGNPPIDQYIEDSGERIERYDSTIILRPDVTFYGSIFQTNLQQLLQNTKNNKSPPNIDSRPVVAKAHILKIQRLLISFHVAPIYWDKYLRNTLHTTPCNNFSKSVPLPRQRYWTYLVSSLLQFFPYAEKSSRERKKVESLWPHNGESVPDFINGGIELCSDTQFTPTIIKMFRTILKEALVIGKLSNISTRFDHVENIIDLKRLINSGEFNSRTFTLEDVNQEVNHKEDSCHTMFESSSQIQNDKIHNFLSNKFGPRFYRDNTLFWSRNCQCEKCTLAEKLHMAQDSRQRRSGKRKISPSNGRTNVRARMSCDDLEAGIDHLTDGMENTCMYEGSELLFGNK</sequence>
<gene>
    <name evidence="2" type="ORF">DASC09_031740</name>
</gene>
<evidence type="ECO:0000313" key="3">
    <source>
        <dbReference type="Proteomes" id="UP001360560"/>
    </source>
</evidence>
<reference evidence="2 3" key="1">
    <citation type="journal article" date="2023" name="Elife">
        <title>Identification of key yeast species and microbe-microbe interactions impacting larval growth of Drosophila in the wild.</title>
        <authorList>
            <person name="Mure A."/>
            <person name="Sugiura Y."/>
            <person name="Maeda R."/>
            <person name="Honda K."/>
            <person name="Sakurai N."/>
            <person name="Takahashi Y."/>
            <person name="Watada M."/>
            <person name="Katoh T."/>
            <person name="Gotoh A."/>
            <person name="Gotoh Y."/>
            <person name="Taniguchi I."/>
            <person name="Nakamura K."/>
            <person name="Hayashi T."/>
            <person name="Katayama T."/>
            <person name="Uemura T."/>
            <person name="Hattori Y."/>
        </authorList>
    </citation>
    <scope>NUCLEOTIDE SEQUENCE [LARGE SCALE GENOMIC DNA]</scope>
    <source>
        <strain evidence="2 3">SC-9</strain>
    </source>
</reference>
<feature type="region of interest" description="Disordered" evidence="1">
    <location>
        <begin position="582"/>
        <end position="601"/>
    </location>
</feature>
<feature type="region of interest" description="Disordered" evidence="1">
    <location>
        <begin position="169"/>
        <end position="227"/>
    </location>
</feature>